<dbReference type="OrthoDB" id="1318179at2"/>
<sequence>MSLPRVDIQFQNGQSGQLLDTPDGVFGFLASAVTVSTTFLLNTAYQVRGMVDVAALGIVPSTDNYVLYKALKEFYAEAGDGTELWIMGLARTTKVSDWFTPDVTTGTTPAETLLNKVNGKLTMLWTAFSPSGSYTPTIVDAIDGDLWLAMAKAQTLAENYTDQKYAPFYTLFEGYAYTGIKADLKDLLASDYNRCQVIIGDTEKRTGTPVSKGAAIGVLAGRKAKSQVQVNPAKVRDGALSNINAFVLDIPAEEYDITAIHDKGYVTFRTHTTKSGYYFTDDPLACPIADDYHYGTGRRVIDKAYRLAFGVLVEYILDDNTINPDGTISPIYAKGIEDNVISTIFQQMTTAGELSYDPNDPKSKGVICKVDLTNNVRSTSTLKLAQLQVLPKGYNRYIDVPLGFVPITTE</sequence>
<comment type="caution">
    <text evidence="1">The sequence shown here is derived from an EMBL/GenBank/DDBJ whole genome shotgun (WGS) entry which is preliminary data.</text>
</comment>
<dbReference type="AlphaFoldDB" id="A0A3S3RK43"/>
<evidence type="ECO:0008006" key="3">
    <source>
        <dbReference type="Google" id="ProtNLM"/>
    </source>
</evidence>
<accession>A0A3S3RK43</accession>
<organism evidence="1 2">
    <name type="scientific">Flavobacterium cerinum</name>
    <dbReference type="NCBI Taxonomy" id="2502784"/>
    <lineage>
        <taxon>Bacteria</taxon>
        <taxon>Pseudomonadati</taxon>
        <taxon>Bacteroidota</taxon>
        <taxon>Flavobacteriia</taxon>
        <taxon>Flavobacteriales</taxon>
        <taxon>Flavobacteriaceae</taxon>
        <taxon>Flavobacterium</taxon>
    </lineage>
</organism>
<protein>
    <recommendedName>
        <fullName evidence="3">DUF2586 family protein</fullName>
    </recommendedName>
</protein>
<evidence type="ECO:0000313" key="2">
    <source>
        <dbReference type="Proteomes" id="UP000287527"/>
    </source>
</evidence>
<dbReference type="Proteomes" id="UP000287527">
    <property type="component" value="Unassembled WGS sequence"/>
</dbReference>
<dbReference type="RefSeq" id="WP_128389398.1">
    <property type="nucleotide sequence ID" value="NZ_SBII01000004.1"/>
</dbReference>
<dbReference type="InterPro" id="IPR019694">
    <property type="entry name" value="Phage_HP1_Orf23"/>
</dbReference>
<name>A0A3S3RK43_9FLAO</name>
<dbReference type="EMBL" id="SBII01000004">
    <property type="protein sequence ID" value="RWX00916.1"/>
    <property type="molecule type" value="Genomic_DNA"/>
</dbReference>
<dbReference type="Pfam" id="PF10758">
    <property type="entry name" value="DUF2586"/>
    <property type="match status" value="1"/>
</dbReference>
<proteinExistence type="predicted"/>
<reference evidence="1 2" key="1">
    <citation type="submission" date="2019-01" db="EMBL/GenBank/DDBJ databases">
        <title>Flavobacterium sp. nov.,isolated from freshwater.</title>
        <authorList>
            <person name="Zhang R."/>
            <person name="Du Z.-J."/>
        </authorList>
    </citation>
    <scope>NUCLEOTIDE SEQUENCE [LARGE SCALE GENOMIC DNA]</scope>
    <source>
        <strain evidence="1 2">1E403</strain>
    </source>
</reference>
<evidence type="ECO:0000313" key="1">
    <source>
        <dbReference type="EMBL" id="RWX00916.1"/>
    </source>
</evidence>
<keyword evidence="2" id="KW-1185">Reference proteome</keyword>
<gene>
    <name evidence="1" type="ORF">EPI11_07800</name>
</gene>